<keyword evidence="1" id="KW-0472">Membrane</keyword>
<evidence type="ECO:0000256" key="2">
    <source>
        <dbReference type="SAM" id="SignalP"/>
    </source>
</evidence>
<dbReference type="AlphaFoldDB" id="A0A2M7RG72"/>
<proteinExistence type="predicted"/>
<feature type="transmembrane region" description="Helical" evidence="1">
    <location>
        <begin position="198"/>
        <end position="219"/>
    </location>
</feature>
<organism evidence="3 4">
    <name type="scientific">Candidatus Kerfeldbacteria bacterium CG_4_10_14_0_8_um_filter_42_10</name>
    <dbReference type="NCBI Taxonomy" id="2014248"/>
    <lineage>
        <taxon>Bacteria</taxon>
        <taxon>Candidatus Kerfeldiibacteriota</taxon>
    </lineage>
</organism>
<evidence type="ECO:0000313" key="4">
    <source>
        <dbReference type="Proteomes" id="UP000230779"/>
    </source>
</evidence>
<feature type="signal peptide" evidence="2">
    <location>
        <begin position="1"/>
        <end position="22"/>
    </location>
</feature>
<keyword evidence="1" id="KW-0812">Transmembrane</keyword>
<gene>
    <name evidence="3" type="ORF">COY66_05895</name>
</gene>
<keyword evidence="2" id="KW-0732">Signal</keyword>
<dbReference type="Proteomes" id="UP000230779">
    <property type="component" value="Unassembled WGS sequence"/>
</dbReference>
<keyword evidence="1" id="KW-1133">Transmembrane helix</keyword>
<name>A0A2M7RG72_9BACT</name>
<dbReference type="EMBL" id="PFMD01000068">
    <property type="protein sequence ID" value="PIY95765.1"/>
    <property type="molecule type" value="Genomic_DNA"/>
</dbReference>
<sequence>MKRIILVLVISGLLSLTAPVFADDAMVFDSTDNYLGACSFTDSSAWTLSENFTVSKFQIWYKWQTGETALPVTVYKDGVEFASFEAKRGDCDPYQTTWCNADYAINKDFSAGNYTTKIPAAYQCLKPGGTGTVRLYGAAAAAEEPNLIAPAPTNTNLNVNQNTNKAANVNAAAATNQQANANTNTTVAQVDEEEPDSLLIYILIGIIVVLVIIIIVLVINCNKKKAGKV</sequence>
<reference evidence="3 4" key="1">
    <citation type="submission" date="2017-09" db="EMBL/GenBank/DDBJ databases">
        <title>Depth-based differentiation of microbial function through sediment-hosted aquifers and enrichment of novel symbionts in the deep terrestrial subsurface.</title>
        <authorList>
            <person name="Probst A.J."/>
            <person name="Ladd B."/>
            <person name="Jarett J.K."/>
            <person name="Geller-Mcgrath D.E."/>
            <person name="Sieber C.M."/>
            <person name="Emerson J.B."/>
            <person name="Anantharaman K."/>
            <person name="Thomas B.C."/>
            <person name="Malmstrom R."/>
            <person name="Stieglmeier M."/>
            <person name="Klingl A."/>
            <person name="Woyke T."/>
            <person name="Ryan C.M."/>
            <person name="Banfield J.F."/>
        </authorList>
    </citation>
    <scope>NUCLEOTIDE SEQUENCE [LARGE SCALE GENOMIC DNA]</scope>
    <source>
        <strain evidence="3">CG_4_10_14_0_8_um_filter_42_10</strain>
    </source>
</reference>
<accession>A0A2M7RG72</accession>
<protein>
    <submittedName>
        <fullName evidence="3">Uncharacterized protein</fullName>
    </submittedName>
</protein>
<evidence type="ECO:0000313" key="3">
    <source>
        <dbReference type="EMBL" id="PIY95765.1"/>
    </source>
</evidence>
<evidence type="ECO:0000256" key="1">
    <source>
        <dbReference type="SAM" id="Phobius"/>
    </source>
</evidence>
<comment type="caution">
    <text evidence="3">The sequence shown here is derived from an EMBL/GenBank/DDBJ whole genome shotgun (WGS) entry which is preliminary data.</text>
</comment>
<feature type="chain" id="PRO_5014727822" evidence="2">
    <location>
        <begin position="23"/>
        <end position="229"/>
    </location>
</feature>